<reference evidence="2" key="1">
    <citation type="submission" date="2016-02" db="EMBL/GenBank/DDBJ databases">
        <title>RNAseq analyses of the midgut from blood- or serum-fed Ixodes ricinus ticks.</title>
        <authorList>
            <person name="Perner J."/>
            <person name="Provaznik J."/>
            <person name="Schrenkova J."/>
            <person name="Urbanova V."/>
            <person name="Ribeiro J.M."/>
            <person name="Kopacek P."/>
        </authorList>
    </citation>
    <scope>NUCLEOTIDE SEQUENCE</scope>
    <source>
        <tissue evidence="2">Gut</tissue>
    </source>
</reference>
<evidence type="ECO:0000256" key="1">
    <source>
        <dbReference type="ARBA" id="ARBA00022737"/>
    </source>
</evidence>
<proteinExistence type="evidence at transcript level"/>
<dbReference type="PANTHER" id="PTHR24111">
    <property type="entry name" value="LEUCINE-RICH REPEAT-CONTAINING PROTEIN 34"/>
    <property type="match status" value="1"/>
</dbReference>
<dbReference type="SUPFAM" id="SSF52047">
    <property type="entry name" value="RNI-like"/>
    <property type="match status" value="2"/>
</dbReference>
<dbReference type="Gene3D" id="3.80.10.10">
    <property type="entry name" value="Ribonuclease Inhibitor"/>
    <property type="match status" value="3"/>
</dbReference>
<evidence type="ECO:0000313" key="2">
    <source>
        <dbReference type="EMBL" id="JAP70129.1"/>
    </source>
</evidence>
<protein>
    <recommendedName>
        <fullName evidence="3">Ran gtpase-activating protein</fullName>
    </recommendedName>
</protein>
<dbReference type="EMBL" id="GEFM01005667">
    <property type="protein sequence ID" value="JAP70129.1"/>
    <property type="molecule type" value="mRNA"/>
</dbReference>
<name>A0A131XSY3_IXORI</name>
<dbReference type="PANTHER" id="PTHR24111:SF0">
    <property type="entry name" value="LEUCINE-RICH REPEAT-CONTAINING PROTEIN"/>
    <property type="match status" value="1"/>
</dbReference>
<dbReference type="InterPro" id="IPR052201">
    <property type="entry name" value="LRR-containing_regulator"/>
</dbReference>
<dbReference type="AlphaFoldDB" id="A0A131XSY3"/>
<keyword evidence="1" id="KW-0677">Repeat</keyword>
<evidence type="ECO:0008006" key="3">
    <source>
        <dbReference type="Google" id="ProtNLM"/>
    </source>
</evidence>
<dbReference type="InterPro" id="IPR032675">
    <property type="entry name" value="LRR_dom_sf"/>
</dbReference>
<sequence length="700" mass="76359">MAAGIEDVARIEVLVDNFPDHDPCKVEASVARLAGKLGRAGLDVTRLRAEQLSVPSALTACNAVLESVSLELNEYEPGRFALVARNPESVEPPYEESATEDDGSAADDDALDGALLASWLLRIRGCIVFLELGVENVEGPLPSVLQTVLGGCSSLKSVSLNGWDLVEDAMGDFTHCLASLSSVEKLVVSMCRVGEVAVSNLARMLEESSSCVKSVHMAHGSYGMAGFASTIGALSHCRNVTSLVFHNWSIDLDSAKLLAEFLRHTASLRELETPYSKDEGCEEIIFDAMRSNVSIQKLVTADVYSGSRRLAYHVADVLKANGILEVLRVTSSGIDCLGASAIADALRVNGTLRELEIHGHGIKSRGAVTIADALQTNKTLRKLTLECGRVNCVVVKAFAVVLRRNTSLVMVRLPDVGTNGWEEGNLRAVLASGSVCGRLSVAWNDVGLAQLAMDIESKFPKELHINFDTNVGVKRLGDVFDAVQRSELVTHLYIENAGDLPKSSIANLALALIHSKSLKTLELRSEYQYDLAHLEPLINALKLNKSLTRVDFGDFYVAYYGREAEYLAEALRVNRTLHWLLFMTGGLSDNELEVVAEGMSTNDMLLELTFGDNMSRSKGLFDIRDRLRRNRMMLNRAVEFVLGTAVDADESKEAFRKLYRKDSLVEATKTVARLTDAEVRERIEDAAASLVREIAAVRAI</sequence>
<dbReference type="SMART" id="SM00368">
    <property type="entry name" value="LRR_RI"/>
    <property type="match status" value="4"/>
</dbReference>
<organism evidence="2">
    <name type="scientific">Ixodes ricinus</name>
    <name type="common">Common tick</name>
    <name type="synonym">Acarus ricinus</name>
    <dbReference type="NCBI Taxonomy" id="34613"/>
    <lineage>
        <taxon>Eukaryota</taxon>
        <taxon>Metazoa</taxon>
        <taxon>Ecdysozoa</taxon>
        <taxon>Arthropoda</taxon>
        <taxon>Chelicerata</taxon>
        <taxon>Arachnida</taxon>
        <taxon>Acari</taxon>
        <taxon>Parasitiformes</taxon>
        <taxon>Ixodida</taxon>
        <taxon>Ixodoidea</taxon>
        <taxon>Ixodidae</taxon>
        <taxon>Ixodinae</taxon>
        <taxon>Ixodes</taxon>
    </lineage>
</organism>
<accession>A0A131XSY3</accession>